<evidence type="ECO:0000313" key="1">
    <source>
        <dbReference type="EMBL" id="KYM92666.1"/>
    </source>
</evidence>
<protein>
    <submittedName>
        <fullName evidence="1">Uncharacterized protein</fullName>
    </submittedName>
</protein>
<name>A0A151I6B4_9HYME</name>
<dbReference type="AlphaFoldDB" id="A0A151I6B4"/>
<organism evidence="1 2">
    <name type="scientific">Atta colombica</name>
    <dbReference type="NCBI Taxonomy" id="520822"/>
    <lineage>
        <taxon>Eukaryota</taxon>
        <taxon>Metazoa</taxon>
        <taxon>Ecdysozoa</taxon>
        <taxon>Arthropoda</taxon>
        <taxon>Hexapoda</taxon>
        <taxon>Insecta</taxon>
        <taxon>Pterygota</taxon>
        <taxon>Neoptera</taxon>
        <taxon>Endopterygota</taxon>
        <taxon>Hymenoptera</taxon>
        <taxon>Apocrita</taxon>
        <taxon>Aculeata</taxon>
        <taxon>Formicoidea</taxon>
        <taxon>Formicidae</taxon>
        <taxon>Myrmicinae</taxon>
        <taxon>Atta</taxon>
    </lineage>
</organism>
<feature type="non-terminal residue" evidence="1">
    <location>
        <position position="1"/>
    </location>
</feature>
<dbReference type="EMBL" id="KQ976400">
    <property type="protein sequence ID" value="KYM92666.1"/>
    <property type="molecule type" value="Genomic_DNA"/>
</dbReference>
<dbReference type="STRING" id="520822.A0A151I6B4"/>
<proteinExistence type="predicted"/>
<accession>A0A151I6B4</accession>
<evidence type="ECO:0000313" key="2">
    <source>
        <dbReference type="Proteomes" id="UP000078540"/>
    </source>
</evidence>
<sequence>FNSYSISLSQFVRAYRRARETVPSHYEKPLIKLLINKLRNRVKELRSSILDADVRCYK</sequence>
<gene>
    <name evidence="1" type="ORF">ALC53_00755</name>
</gene>
<dbReference type="Proteomes" id="UP000078540">
    <property type="component" value="Unassembled WGS sequence"/>
</dbReference>
<keyword evidence="2" id="KW-1185">Reference proteome</keyword>
<reference evidence="1 2" key="1">
    <citation type="submission" date="2015-09" db="EMBL/GenBank/DDBJ databases">
        <title>Atta colombica WGS genome.</title>
        <authorList>
            <person name="Nygaard S."/>
            <person name="Hu H."/>
            <person name="Boomsma J."/>
            <person name="Zhang G."/>
        </authorList>
    </citation>
    <scope>NUCLEOTIDE SEQUENCE [LARGE SCALE GENOMIC DNA]</scope>
    <source>
        <strain evidence="1">Treedump-2</strain>
        <tissue evidence="1">Whole body</tissue>
    </source>
</reference>